<dbReference type="PROSITE" id="PS51286">
    <property type="entry name" value="RAP"/>
    <property type="match status" value="1"/>
</dbReference>
<dbReference type="GO" id="GO:0005759">
    <property type="term" value="C:mitochondrial matrix"/>
    <property type="evidence" value="ECO:0007669"/>
    <property type="project" value="TreeGrafter"/>
</dbReference>
<dbReference type="AlphaFoldDB" id="A0A0H5QMS7"/>
<accession>A0A0H5QMS7</accession>
<dbReference type="GO" id="GO:0003723">
    <property type="term" value="F:RNA binding"/>
    <property type="evidence" value="ECO:0007669"/>
    <property type="project" value="TreeGrafter"/>
</dbReference>
<organism evidence="2">
    <name type="scientific">Spongospora subterranea</name>
    <dbReference type="NCBI Taxonomy" id="70186"/>
    <lineage>
        <taxon>Eukaryota</taxon>
        <taxon>Sar</taxon>
        <taxon>Rhizaria</taxon>
        <taxon>Endomyxa</taxon>
        <taxon>Phytomyxea</taxon>
        <taxon>Plasmodiophorida</taxon>
        <taxon>Plasmodiophoridae</taxon>
        <taxon>Spongospora</taxon>
    </lineage>
</organism>
<evidence type="ECO:0000313" key="2">
    <source>
        <dbReference type="EMBL" id="CRZ03480.1"/>
    </source>
</evidence>
<reference evidence="2" key="1">
    <citation type="submission" date="2015-04" db="EMBL/GenBank/DDBJ databases">
        <title>The genome sequence of the plant pathogenic Rhizarian Plasmodiophora brassicae reveals insights in its biotrophic life cycle and the origin of chitin synthesis.</title>
        <authorList>
            <person name="Schwelm A."/>
            <person name="Fogelqvist J."/>
            <person name="Knaust A."/>
            <person name="Julke S."/>
            <person name="Lilja T."/>
            <person name="Dhandapani V."/>
            <person name="Bonilla-Rosso G."/>
            <person name="Karlsson M."/>
            <person name="Shevchenko A."/>
            <person name="Choi S.R."/>
            <person name="Kim H.G."/>
            <person name="Park J.Y."/>
            <person name="Lim Y.P."/>
            <person name="Ludwig-Muller J."/>
            <person name="Dixelius C."/>
        </authorList>
    </citation>
    <scope>NUCLEOTIDE SEQUENCE</scope>
    <source>
        <tissue evidence="2">Potato root galls</tissue>
    </source>
</reference>
<dbReference type="SMART" id="SM00952">
    <property type="entry name" value="RAP"/>
    <property type="match status" value="1"/>
</dbReference>
<dbReference type="PANTHER" id="PTHR21228:SF40">
    <property type="entry name" value="LD45607P"/>
    <property type="match status" value="1"/>
</dbReference>
<proteinExistence type="predicted"/>
<dbReference type="Pfam" id="PF08373">
    <property type="entry name" value="RAP"/>
    <property type="match status" value="1"/>
</dbReference>
<sequence length="838" mass="92938">MDLAKFRYFGRFRRYFANGLRPRSVSDNQLSFLLRKAIQDKSSDASIGDLLCQISDRLHHFRPKAVANVLLHLSRIDSNIPPNVQLRIALAERFRTCSLSDNNLSRTDLATTISALSSLDSPECHEILLSALNRVAEMAHRFDQRELSACVKALSKAGAYRDGWTDLMNRARQLVPELSVSYLISIAIAVSSSPNDEDVLRLLLQRLTARELRLEADSISAILCGIPAHKLPDKIMDKFVALISRVGSHANPPALPNLIRVLHSAGYTQDTRVMKLLIRRSDSIMDRLNAIDVAMILATAPNLTVYQARRFASRVKYHQESFTPAMLSVSIPPLLKILYHDDEGCSVLNSIAQYISRFVPSSSARELSLLANAFYSLQGPNTTELFISICNRALILCPIMNSQDVSMISRACQSALGEQCSPALLESLTTRAAQIADTLNEHHVSNVLWSVARATRPPREGDLSVVHDRAVAIAGTFTSEGIVNCLHAFSKISSLRNPASIAIFKKIALLRIADFRPGEITAMLSSLSACNELDQQFAGATIDPLMYLIPEMSSEERVVTVWAFISSGHDHLPLFSLIIASLESHIPQMEPKVLSNLVWAGAFGSIPDLVRLAPSMANRAVDLSSSSSCAQMTSIMLWSLAVLDSDDIPPETMRSLWQNMLNMISDLDMYPSDRLDFLLSQIWLSSLWTEIRFPNLLSSINQDQLPDLLLKSRESMTKVPCPLVSAKEQLFQQDVTSVVRKVVGDRNCLVEVQCPATGYLIDIVCDECSDGNKRIAIEVDGPTHFIGTRLTGASLLKTRLLENAGWKVVRVSYLDWRRPGQNPSLFIKTCIENGQSKK</sequence>
<dbReference type="PANTHER" id="PTHR21228">
    <property type="entry name" value="FAST LEU-RICH DOMAIN-CONTAINING"/>
    <property type="match status" value="1"/>
</dbReference>
<name>A0A0H5QMS7_9EUKA</name>
<feature type="domain" description="RAP" evidence="1">
    <location>
        <begin position="775"/>
        <end position="838"/>
    </location>
</feature>
<dbReference type="GO" id="GO:0044528">
    <property type="term" value="P:regulation of mitochondrial mRNA stability"/>
    <property type="evidence" value="ECO:0007669"/>
    <property type="project" value="TreeGrafter"/>
</dbReference>
<protein>
    <recommendedName>
        <fullName evidence="1">RAP domain-containing protein</fullName>
    </recommendedName>
</protein>
<dbReference type="InterPro" id="IPR050870">
    <property type="entry name" value="FAST_kinase"/>
</dbReference>
<dbReference type="GO" id="GO:0035770">
    <property type="term" value="C:ribonucleoprotein granule"/>
    <property type="evidence" value="ECO:0007669"/>
    <property type="project" value="TreeGrafter"/>
</dbReference>
<dbReference type="GO" id="GO:0000963">
    <property type="term" value="P:mitochondrial RNA processing"/>
    <property type="evidence" value="ECO:0007669"/>
    <property type="project" value="TreeGrafter"/>
</dbReference>
<dbReference type="InterPro" id="IPR013584">
    <property type="entry name" value="RAP"/>
</dbReference>
<dbReference type="EMBL" id="HACM01003038">
    <property type="protein sequence ID" value="CRZ03480.1"/>
    <property type="molecule type" value="Transcribed_RNA"/>
</dbReference>
<evidence type="ECO:0000259" key="1">
    <source>
        <dbReference type="PROSITE" id="PS51286"/>
    </source>
</evidence>